<dbReference type="EMBL" id="CACSLK010024742">
    <property type="protein sequence ID" value="CAA0824308.1"/>
    <property type="molecule type" value="Genomic_DNA"/>
</dbReference>
<comment type="similarity">
    <text evidence="1">Belongs to the fantastic four family.</text>
</comment>
<gene>
    <name evidence="4" type="ORF">SHERM_21267</name>
</gene>
<reference evidence="4" key="1">
    <citation type="submission" date="2019-12" db="EMBL/GenBank/DDBJ databases">
        <authorList>
            <person name="Scholes J."/>
        </authorList>
    </citation>
    <scope>NUCLEOTIDE SEQUENCE</scope>
</reference>
<dbReference type="InterPro" id="IPR021410">
    <property type="entry name" value="FAF"/>
</dbReference>
<dbReference type="PANTHER" id="PTHR33155">
    <property type="entry name" value="FANTASTIC FOUR-LIKE PROTEIN (DUF3049)"/>
    <property type="match status" value="1"/>
</dbReference>
<keyword evidence="5" id="KW-1185">Reference proteome</keyword>
<dbReference type="Proteomes" id="UP001153555">
    <property type="component" value="Unassembled WGS sequence"/>
</dbReference>
<protein>
    <recommendedName>
        <fullName evidence="3">FAF domain-containing protein</fullName>
    </recommendedName>
</protein>
<evidence type="ECO:0000256" key="2">
    <source>
        <dbReference type="SAM" id="MobiDB-lite"/>
    </source>
</evidence>
<accession>A0A9N7N0U7</accession>
<proteinExistence type="inferred from homology"/>
<evidence type="ECO:0000313" key="4">
    <source>
        <dbReference type="EMBL" id="CAA0824308.1"/>
    </source>
</evidence>
<feature type="compositionally biased region" description="Acidic residues" evidence="2">
    <location>
        <begin position="147"/>
        <end position="166"/>
    </location>
</feature>
<feature type="compositionally biased region" description="Basic and acidic residues" evidence="2">
    <location>
        <begin position="167"/>
        <end position="178"/>
    </location>
</feature>
<comment type="caution">
    <text evidence="4">The sequence shown here is derived from an EMBL/GenBank/DDBJ whole genome shotgun (WGS) entry which is preliminary data.</text>
</comment>
<sequence length="178" mass="19995">MAKTIKPIKTLDIETFSSHLDHPHVFSGSSFSFPSTDPNAMRDECGISSTHADKSKSFYGEKKHCMHCDSFSSVNSDNLSTCTGGLGIESFLKDEAFTNNNGKCGKPFVSFRSFRQDGRFILKEIRIPELLHVQRENGRLKLNFIQSDDDDEEDRDDDVDDDGAIDEDGKAEHVQKIQ</sequence>
<evidence type="ECO:0000256" key="1">
    <source>
        <dbReference type="ARBA" id="ARBA00008690"/>
    </source>
</evidence>
<feature type="region of interest" description="Disordered" evidence="2">
    <location>
        <begin position="146"/>
        <end position="178"/>
    </location>
</feature>
<name>A0A9N7N0U7_STRHE</name>
<dbReference type="PANTHER" id="PTHR33155:SF9">
    <property type="entry name" value="FANTASTIC FOUR-LIKE PROTEIN (DUF3049)"/>
    <property type="match status" value="1"/>
</dbReference>
<dbReference type="OrthoDB" id="676808at2759"/>
<evidence type="ECO:0000313" key="5">
    <source>
        <dbReference type="Proteomes" id="UP001153555"/>
    </source>
</evidence>
<organism evidence="4 5">
    <name type="scientific">Striga hermonthica</name>
    <name type="common">Purple witchweed</name>
    <name type="synonym">Buchnera hermonthica</name>
    <dbReference type="NCBI Taxonomy" id="68872"/>
    <lineage>
        <taxon>Eukaryota</taxon>
        <taxon>Viridiplantae</taxon>
        <taxon>Streptophyta</taxon>
        <taxon>Embryophyta</taxon>
        <taxon>Tracheophyta</taxon>
        <taxon>Spermatophyta</taxon>
        <taxon>Magnoliopsida</taxon>
        <taxon>eudicotyledons</taxon>
        <taxon>Gunneridae</taxon>
        <taxon>Pentapetalae</taxon>
        <taxon>asterids</taxon>
        <taxon>lamiids</taxon>
        <taxon>Lamiales</taxon>
        <taxon>Orobanchaceae</taxon>
        <taxon>Buchnereae</taxon>
        <taxon>Striga</taxon>
    </lineage>
</organism>
<dbReference type="Pfam" id="PF11250">
    <property type="entry name" value="FAF"/>
    <property type="match status" value="1"/>
</dbReference>
<feature type="domain" description="FAF" evidence="3">
    <location>
        <begin position="106"/>
        <end position="144"/>
    </location>
</feature>
<evidence type="ECO:0000259" key="3">
    <source>
        <dbReference type="Pfam" id="PF11250"/>
    </source>
</evidence>
<dbReference type="InterPro" id="IPR046431">
    <property type="entry name" value="FAF_dom"/>
</dbReference>
<dbReference type="AlphaFoldDB" id="A0A9N7N0U7"/>